<reference evidence="9 10" key="1">
    <citation type="submission" date="2024-09" db="EMBL/GenBank/DDBJ databases">
        <authorList>
            <person name="Sun Q."/>
            <person name="Mori K."/>
        </authorList>
    </citation>
    <scope>NUCLEOTIDE SEQUENCE [LARGE SCALE GENOMIC DNA]</scope>
    <source>
        <strain evidence="9 10">NCAIM B.02610</strain>
    </source>
</reference>
<evidence type="ECO:0000259" key="8">
    <source>
        <dbReference type="PROSITE" id="PS50928"/>
    </source>
</evidence>
<evidence type="ECO:0000313" key="10">
    <source>
        <dbReference type="Proteomes" id="UP001589838"/>
    </source>
</evidence>
<comment type="similarity">
    <text evidence="7">Belongs to the binding-protein-dependent transport system permease family.</text>
</comment>
<dbReference type="InterPro" id="IPR035906">
    <property type="entry name" value="MetI-like_sf"/>
</dbReference>
<dbReference type="EMBL" id="JBHLUX010000036">
    <property type="protein sequence ID" value="MFC0471766.1"/>
    <property type="molecule type" value="Genomic_DNA"/>
</dbReference>
<dbReference type="PANTHER" id="PTHR30193:SF37">
    <property type="entry name" value="INNER MEMBRANE ABC TRANSPORTER PERMEASE PROTEIN YCJO"/>
    <property type="match status" value="1"/>
</dbReference>
<evidence type="ECO:0000256" key="6">
    <source>
        <dbReference type="ARBA" id="ARBA00023136"/>
    </source>
</evidence>
<keyword evidence="2 7" id="KW-0813">Transport</keyword>
<dbReference type="PANTHER" id="PTHR30193">
    <property type="entry name" value="ABC TRANSPORTER PERMEASE PROTEIN"/>
    <property type="match status" value="1"/>
</dbReference>
<evidence type="ECO:0000256" key="1">
    <source>
        <dbReference type="ARBA" id="ARBA00004651"/>
    </source>
</evidence>
<comment type="caution">
    <text evidence="9">The sequence shown here is derived from an EMBL/GenBank/DDBJ whole genome shotgun (WGS) entry which is preliminary data.</text>
</comment>
<dbReference type="InterPro" id="IPR000515">
    <property type="entry name" value="MetI-like"/>
</dbReference>
<name>A0ABV6KIW6_9BACI</name>
<evidence type="ECO:0000256" key="5">
    <source>
        <dbReference type="ARBA" id="ARBA00022989"/>
    </source>
</evidence>
<dbReference type="CDD" id="cd06261">
    <property type="entry name" value="TM_PBP2"/>
    <property type="match status" value="1"/>
</dbReference>
<evidence type="ECO:0000313" key="9">
    <source>
        <dbReference type="EMBL" id="MFC0471766.1"/>
    </source>
</evidence>
<feature type="transmembrane region" description="Helical" evidence="7">
    <location>
        <begin position="107"/>
        <end position="127"/>
    </location>
</feature>
<feature type="transmembrane region" description="Helical" evidence="7">
    <location>
        <begin position="267"/>
        <end position="287"/>
    </location>
</feature>
<comment type="subcellular location">
    <subcellularLocation>
        <location evidence="1 7">Cell membrane</location>
        <topology evidence="1 7">Multi-pass membrane protein</topology>
    </subcellularLocation>
</comment>
<feature type="transmembrane region" description="Helical" evidence="7">
    <location>
        <begin position="12"/>
        <end position="33"/>
    </location>
</feature>
<evidence type="ECO:0000256" key="3">
    <source>
        <dbReference type="ARBA" id="ARBA00022475"/>
    </source>
</evidence>
<dbReference type="Proteomes" id="UP001589838">
    <property type="component" value="Unassembled WGS sequence"/>
</dbReference>
<feature type="transmembrane region" description="Helical" evidence="7">
    <location>
        <begin position="74"/>
        <end position="95"/>
    </location>
</feature>
<evidence type="ECO:0000256" key="2">
    <source>
        <dbReference type="ARBA" id="ARBA00022448"/>
    </source>
</evidence>
<proteinExistence type="inferred from homology"/>
<dbReference type="InterPro" id="IPR051393">
    <property type="entry name" value="ABC_transporter_permease"/>
</dbReference>
<organism evidence="9 10">
    <name type="scientific">Halalkalibacter kiskunsagensis</name>
    <dbReference type="NCBI Taxonomy" id="1548599"/>
    <lineage>
        <taxon>Bacteria</taxon>
        <taxon>Bacillati</taxon>
        <taxon>Bacillota</taxon>
        <taxon>Bacilli</taxon>
        <taxon>Bacillales</taxon>
        <taxon>Bacillaceae</taxon>
        <taxon>Halalkalibacter</taxon>
    </lineage>
</organism>
<keyword evidence="10" id="KW-1185">Reference proteome</keyword>
<feature type="domain" description="ABC transmembrane type-1" evidence="8">
    <location>
        <begin position="70"/>
        <end position="283"/>
    </location>
</feature>
<dbReference type="Pfam" id="PF00528">
    <property type="entry name" value="BPD_transp_1"/>
    <property type="match status" value="1"/>
</dbReference>
<accession>A0ABV6KIW6</accession>
<keyword evidence="3" id="KW-1003">Cell membrane</keyword>
<evidence type="ECO:0000256" key="4">
    <source>
        <dbReference type="ARBA" id="ARBA00022692"/>
    </source>
</evidence>
<gene>
    <name evidence="9" type="ORF">ACFFHM_14990</name>
</gene>
<evidence type="ECO:0000256" key="7">
    <source>
        <dbReference type="RuleBase" id="RU363032"/>
    </source>
</evidence>
<dbReference type="SUPFAM" id="SSF161098">
    <property type="entry name" value="MetI-like"/>
    <property type="match status" value="1"/>
</dbReference>
<keyword evidence="4 7" id="KW-0812">Transmembrane</keyword>
<feature type="transmembrane region" description="Helical" evidence="7">
    <location>
        <begin position="202"/>
        <end position="224"/>
    </location>
</feature>
<dbReference type="PROSITE" id="PS50928">
    <property type="entry name" value="ABC_TM1"/>
    <property type="match status" value="1"/>
</dbReference>
<protein>
    <submittedName>
        <fullName evidence="9">Carbohydrate ABC transporter permease</fullName>
    </submittedName>
</protein>
<sequence length="292" mass="33094">MRSHWGKGESIAAYLFLAPFLTVYGLFMIYPIIKGITISLNDWQFGVEPTFVGLDNYLTMIQDSYFWEALWNTIYFVLISTPALIILGLMMALIVNSRLKGTTFLRSAFFLPFILSISVMASVWVFIFQPYTGLLNTILHNIGISQEIFWLNDENLGWVSILIATVWWTVGFNMILFLAGLQEISQEYYEAAKIDGAGPVRSFFAITLPCLKNVILLIVVLQTINSFKLFGQPYLMTGGGPGSSTRPLVQYIYEKAFVEQQIGVASSMSYVLFVITILFAFIQFKFFQGKKN</sequence>
<dbReference type="RefSeq" id="WP_335959653.1">
    <property type="nucleotide sequence ID" value="NZ_JAXBLX010000006.1"/>
</dbReference>
<keyword evidence="6 7" id="KW-0472">Membrane</keyword>
<feature type="transmembrane region" description="Helical" evidence="7">
    <location>
        <begin position="158"/>
        <end position="181"/>
    </location>
</feature>
<dbReference type="Gene3D" id="1.10.3720.10">
    <property type="entry name" value="MetI-like"/>
    <property type="match status" value="1"/>
</dbReference>
<keyword evidence="5 7" id="KW-1133">Transmembrane helix</keyword>